<evidence type="ECO:0000256" key="1">
    <source>
        <dbReference type="ARBA" id="ARBA00006432"/>
    </source>
</evidence>
<dbReference type="GO" id="GO:0006631">
    <property type="term" value="P:fatty acid metabolic process"/>
    <property type="evidence" value="ECO:0007669"/>
    <property type="project" value="TreeGrafter"/>
</dbReference>
<dbReference type="PANTHER" id="PTHR43201">
    <property type="entry name" value="ACYL-COA SYNTHETASE"/>
    <property type="match status" value="1"/>
</dbReference>
<gene>
    <name evidence="5" type="ORF">BSL82_04400</name>
</gene>
<dbReference type="GO" id="GO:0031956">
    <property type="term" value="F:medium-chain fatty acid-CoA ligase activity"/>
    <property type="evidence" value="ECO:0007669"/>
    <property type="project" value="TreeGrafter"/>
</dbReference>
<dbReference type="EMBL" id="CP018221">
    <property type="protein sequence ID" value="API58645.1"/>
    <property type="molecule type" value="Genomic_DNA"/>
</dbReference>
<feature type="domain" description="AMP-binding enzyme C-terminal" evidence="4">
    <location>
        <begin position="427"/>
        <end position="502"/>
    </location>
</feature>
<dbReference type="Proteomes" id="UP000182063">
    <property type="component" value="Chromosome"/>
</dbReference>
<reference evidence="6" key="1">
    <citation type="submission" date="2016-11" db="EMBL/GenBank/DDBJ databases">
        <title>Complete Genome Sequence of alachlor-degrading Sphingomonas sp. strain JJ-A5.</title>
        <authorList>
            <person name="Lee H."/>
            <person name="Ka J.-O."/>
        </authorList>
    </citation>
    <scope>NUCLEOTIDE SEQUENCE [LARGE SCALE GENOMIC DNA]</scope>
    <source>
        <strain evidence="6">JJ-A5</strain>
    </source>
</reference>
<evidence type="ECO:0000259" key="4">
    <source>
        <dbReference type="Pfam" id="PF13193"/>
    </source>
</evidence>
<sequence length="522" mass="55902">MRKAAAIAPGETIGDIFDHNAQHAAGFDAIVNDAQSIDYGSLAAMVDCMAAFLVGKGIGKGDRVAILSNARAEVVITFLACAKIGAIYLGLSTRLAQPELAYIMDDAKPGFIFSADILDGKDYGQLVSAVSKDAAGPVPFIFSASGQALSPEFTRLVAGDAPPAKLPNDVTENDPVAIIYTSGSTGAPKGALLSHANLIISAKAYIEQSALRRPRAISQLPIDHVGYVLCEMAAILMVGGALVQVPRFDSELLLSAIERHRVTLVLCIPTMIQRLVESGLLDRYDLSSLEFLWWAGPLPTSSVAVMRRYCKVLAVSYGMTEASGTITFSTEKDGDLEICSTVGRPHPRVEVRIVRADGEDAPGEIQLKGPQIMLGYWNKPDATRAAFTEDGWFRTGDLGIFKGDNIAIVGRSKEMIRSGGYNILPSEVEIALEEHADVVMAFVGGVPDALYGEAVHAIVQVRDVAKTSGEGLSSFLKQRISSVKIPKQVYFRSSLPLLANGKIDRKTLREELVRLAEAGTPQ</sequence>
<dbReference type="PANTHER" id="PTHR43201:SF5">
    <property type="entry name" value="MEDIUM-CHAIN ACYL-COA LIGASE ACSF2, MITOCHONDRIAL"/>
    <property type="match status" value="1"/>
</dbReference>
<accession>A0A1L3ZSP5</accession>
<evidence type="ECO:0000256" key="2">
    <source>
        <dbReference type="ARBA" id="ARBA00022598"/>
    </source>
</evidence>
<keyword evidence="2" id="KW-0436">Ligase</keyword>
<dbReference type="Gene3D" id="3.40.50.12780">
    <property type="entry name" value="N-terminal domain of ligase-like"/>
    <property type="match status" value="1"/>
</dbReference>
<comment type="similarity">
    <text evidence="1">Belongs to the ATP-dependent AMP-binding enzyme family.</text>
</comment>
<dbReference type="InterPro" id="IPR042099">
    <property type="entry name" value="ANL_N_sf"/>
</dbReference>
<dbReference type="Pfam" id="PF00501">
    <property type="entry name" value="AMP-binding"/>
    <property type="match status" value="1"/>
</dbReference>
<dbReference type="Pfam" id="PF13193">
    <property type="entry name" value="AMP-binding_C"/>
    <property type="match status" value="1"/>
</dbReference>
<protein>
    <recommendedName>
        <fullName evidence="7">AMP-dependent synthetase</fullName>
    </recommendedName>
</protein>
<dbReference type="OrthoDB" id="9803968at2"/>
<dbReference type="InterPro" id="IPR020845">
    <property type="entry name" value="AMP-binding_CS"/>
</dbReference>
<organism evidence="5 6">
    <name type="scientific">Tardibacter chloracetimidivorans</name>
    <dbReference type="NCBI Taxonomy" id="1921510"/>
    <lineage>
        <taxon>Bacteria</taxon>
        <taxon>Pseudomonadati</taxon>
        <taxon>Pseudomonadota</taxon>
        <taxon>Alphaproteobacteria</taxon>
        <taxon>Sphingomonadales</taxon>
        <taxon>Sphingomonadaceae</taxon>
        <taxon>Tardibacter</taxon>
    </lineage>
</organism>
<dbReference type="PROSITE" id="PS00455">
    <property type="entry name" value="AMP_BINDING"/>
    <property type="match status" value="1"/>
</dbReference>
<dbReference type="AlphaFoldDB" id="A0A1L3ZSP5"/>
<proteinExistence type="inferred from homology"/>
<evidence type="ECO:0000313" key="6">
    <source>
        <dbReference type="Proteomes" id="UP000182063"/>
    </source>
</evidence>
<dbReference type="SUPFAM" id="SSF56801">
    <property type="entry name" value="Acetyl-CoA synthetase-like"/>
    <property type="match status" value="1"/>
</dbReference>
<dbReference type="RefSeq" id="WP_072596207.1">
    <property type="nucleotide sequence ID" value="NZ_CP018221.1"/>
</dbReference>
<dbReference type="InterPro" id="IPR000873">
    <property type="entry name" value="AMP-dep_synth/lig_dom"/>
</dbReference>
<dbReference type="STRING" id="1921510.BSL82_04400"/>
<dbReference type="InterPro" id="IPR025110">
    <property type="entry name" value="AMP-bd_C"/>
</dbReference>
<dbReference type="Gene3D" id="3.30.300.30">
    <property type="match status" value="1"/>
</dbReference>
<keyword evidence="6" id="KW-1185">Reference proteome</keyword>
<name>A0A1L3ZSP5_9SPHN</name>
<feature type="domain" description="AMP-dependent synthetase/ligase" evidence="3">
    <location>
        <begin position="17"/>
        <end position="377"/>
    </location>
</feature>
<evidence type="ECO:0000259" key="3">
    <source>
        <dbReference type="Pfam" id="PF00501"/>
    </source>
</evidence>
<evidence type="ECO:0008006" key="7">
    <source>
        <dbReference type="Google" id="ProtNLM"/>
    </source>
</evidence>
<dbReference type="InterPro" id="IPR045851">
    <property type="entry name" value="AMP-bd_C_sf"/>
</dbReference>
<dbReference type="KEGG" id="sphj:BSL82_04400"/>
<evidence type="ECO:0000313" key="5">
    <source>
        <dbReference type="EMBL" id="API58645.1"/>
    </source>
</evidence>